<evidence type="ECO:0000313" key="8">
    <source>
        <dbReference type="Proteomes" id="UP001524944"/>
    </source>
</evidence>
<dbReference type="InterPro" id="IPR027417">
    <property type="entry name" value="P-loop_NTPase"/>
</dbReference>
<feature type="binding site" evidence="4">
    <location>
        <begin position="67"/>
        <end position="70"/>
    </location>
    <ligand>
        <name>GTP</name>
        <dbReference type="ChEBI" id="CHEBI:37565"/>
    </ligand>
</feature>
<comment type="caution">
    <text evidence="7">The sequence shown here is derived from an EMBL/GenBank/DDBJ whole genome shotgun (WGS) entry which is preliminary data.</text>
</comment>
<dbReference type="PIRSF" id="PIRSF005052">
    <property type="entry name" value="P-loopkin"/>
    <property type="match status" value="1"/>
</dbReference>
<dbReference type="Proteomes" id="UP001524944">
    <property type="component" value="Unassembled WGS sequence"/>
</dbReference>
<dbReference type="InterPro" id="IPR053931">
    <property type="entry name" value="RapZ_C"/>
</dbReference>
<feature type="binding site" evidence="4">
    <location>
        <begin position="16"/>
        <end position="23"/>
    </location>
    <ligand>
        <name>ATP</name>
        <dbReference type="ChEBI" id="CHEBI:30616"/>
    </ligand>
</feature>
<dbReference type="InterPro" id="IPR005337">
    <property type="entry name" value="RapZ-like"/>
</dbReference>
<evidence type="ECO:0000256" key="1">
    <source>
        <dbReference type="ARBA" id="ARBA00022741"/>
    </source>
</evidence>
<evidence type="ECO:0000259" key="6">
    <source>
        <dbReference type="Pfam" id="PF22740"/>
    </source>
</evidence>
<dbReference type="PANTHER" id="PTHR30448">
    <property type="entry name" value="RNASE ADAPTER PROTEIN RAPZ"/>
    <property type="match status" value="1"/>
</dbReference>
<dbReference type="Gene3D" id="3.40.50.300">
    <property type="entry name" value="P-loop containing nucleotide triphosphate hydrolases"/>
    <property type="match status" value="1"/>
</dbReference>
<dbReference type="PANTHER" id="PTHR30448:SF0">
    <property type="entry name" value="RNASE ADAPTER PROTEIN RAPZ"/>
    <property type="match status" value="1"/>
</dbReference>
<evidence type="ECO:0000256" key="3">
    <source>
        <dbReference type="ARBA" id="ARBA00023134"/>
    </source>
</evidence>
<keyword evidence="3 4" id="KW-0342">GTP-binding</keyword>
<evidence type="ECO:0000259" key="5">
    <source>
        <dbReference type="Pfam" id="PF03668"/>
    </source>
</evidence>
<sequence length="297" mass="33757">MQEQKRPGLQLEIITGMSGAGKTQVIHSLEDMGFYCVDNLPPALIPKFTDLITQSPSKMEKVALVIDIRGGEFFPDLFEALSKLKSQKIPYEILFLEASNETLVRRFKETRRRHPLAPMGRVLDGIIEERLRLQELRGMADKVIDTSDLSNQQLKDQIWNHFADNKQGQLSITIMSFGYKYGLPLDADLAIDVRFLPNPFYIEALRPHTGENKEVMEYVLSNPLAQTFLKKYLDLLDFLIPHYCEEGKMHLMIAIGCTGGQHRSVALSNWIAKSLRGCGYQVVVNHRDILKSGVKHT</sequence>
<dbReference type="RefSeq" id="WP_257912792.1">
    <property type="nucleotide sequence ID" value="NZ_CP022121.1"/>
</dbReference>
<feature type="domain" description="RapZ-like N-terminal" evidence="5">
    <location>
        <begin position="10"/>
        <end position="165"/>
    </location>
</feature>
<dbReference type="NCBIfam" id="NF003828">
    <property type="entry name" value="PRK05416.1"/>
    <property type="match status" value="1"/>
</dbReference>
<keyword evidence="1 4" id="KW-0547">Nucleotide-binding</keyword>
<dbReference type="Pfam" id="PF22740">
    <property type="entry name" value="PapZ_C"/>
    <property type="match status" value="1"/>
</dbReference>
<dbReference type="SUPFAM" id="SSF52540">
    <property type="entry name" value="P-loop containing nucleoside triphosphate hydrolases"/>
    <property type="match status" value="1"/>
</dbReference>
<name>A0ABT1Y3M8_9FIRM</name>
<feature type="domain" description="RapZ C-terminal" evidence="6">
    <location>
        <begin position="171"/>
        <end position="289"/>
    </location>
</feature>
<gene>
    <name evidence="7" type="primary">rapZ</name>
    <name evidence="7" type="ORF">NVS47_06510</name>
</gene>
<dbReference type="Pfam" id="PF03668">
    <property type="entry name" value="RapZ-like_N"/>
    <property type="match status" value="1"/>
</dbReference>
<reference evidence="7 8" key="1">
    <citation type="submission" date="2022-08" db="EMBL/GenBank/DDBJ databases">
        <title>Proteogenomics of the novel Dehalobacterium formicoaceticum strain EZ94 highlights a key role of methyltransferases during anaerobic dichloromethane degradation.</title>
        <authorList>
            <person name="Wasmund K."/>
        </authorList>
    </citation>
    <scope>NUCLEOTIDE SEQUENCE [LARGE SCALE GENOMIC DNA]</scope>
    <source>
        <strain evidence="7 8">EZ94</strain>
    </source>
</reference>
<keyword evidence="8" id="KW-1185">Reference proteome</keyword>
<dbReference type="InterPro" id="IPR053930">
    <property type="entry name" value="RapZ-like_N"/>
</dbReference>
<keyword evidence="2 4" id="KW-0067">ATP-binding</keyword>
<dbReference type="HAMAP" id="MF_00636">
    <property type="entry name" value="RapZ_like"/>
    <property type="match status" value="1"/>
</dbReference>
<evidence type="ECO:0000313" key="7">
    <source>
        <dbReference type="EMBL" id="MCR6545168.1"/>
    </source>
</evidence>
<organism evidence="7 8">
    <name type="scientific">Dehalobacterium formicoaceticum</name>
    <dbReference type="NCBI Taxonomy" id="51515"/>
    <lineage>
        <taxon>Bacteria</taxon>
        <taxon>Bacillati</taxon>
        <taxon>Bacillota</taxon>
        <taxon>Clostridia</taxon>
        <taxon>Eubacteriales</taxon>
        <taxon>Peptococcaceae</taxon>
        <taxon>Dehalobacterium</taxon>
    </lineage>
</organism>
<evidence type="ECO:0000256" key="4">
    <source>
        <dbReference type="HAMAP-Rule" id="MF_00636"/>
    </source>
</evidence>
<protein>
    <submittedName>
        <fullName evidence="7">RNase adapter RapZ</fullName>
    </submittedName>
</protein>
<dbReference type="EMBL" id="JANPWE010000002">
    <property type="protein sequence ID" value="MCR6545168.1"/>
    <property type="molecule type" value="Genomic_DNA"/>
</dbReference>
<accession>A0ABT1Y3M8</accession>
<proteinExistence type="inferred from homology"/>
<evidence type="ECO:0000256" key="2">
    <source>
        <dbReference type="ARBA" id="ARBA00022840"/>
    </source>
</evidence>